<evidence type="ECO:0000256" key="7">
    <source>
        <dbReference type="ARBA" id="ARBA00023295"/>
    </source>
</evidence>
<feature type="domain" description="Glycoside hydrolase family 5" evidence="8">
    <location>
        <begin position="590"/>
        <end position="817"/>
    </location>
</feature>
<sequence length="905" mass="101421">MGARYCTFLSLFLLREEREMAESFPMTGGDGPCSYTKNSSQQRASAASAKSLLTSAILGNLDIERSSRMFTIADLGCSTGPNTFIAMENIIEALTQKCKIEDYSSLPEFQVHFNDHVSNDFNTLFANLPSDRKYFASGVPGSFHGRLFPKATLNIIYSAFSLQWLSGQSTELGDVNSPAWNKGRIYYTDAPREVGQAYSLQYANDMESFLAARAEELAPGGLMLILMPGRPDGTLPSQNSLGPFLRPLESCLADMVDEEIICDHEIDSFNMPLYSPSIEELRELIEKNGCFGIARLETLPPRSVPILSAEECRSGFESILRKHFRTEIIEQLFQRYSTKIAGQPPVKTIDGFAIGLFVVLKRNPFEAVNLGNWLVTEGWMKPSLYGNNGLQYLNLCFTLFFPFKAVNLGNWLVTEGWMKPSLYDGIPNNDLLDGTQVQFLSTKLQKYLSSENGGGTVLVANRPSASGWETFRLWRFNETHFNLRVFNKQFVGLEDQGNKVTAVSDTVGNSQTFQIIRNNDDRNLVRLQTSNGQFIQASSETVVTADYVGSGWNDSDPSVFKMTIVNSLQGEYQLTNGYGPERAPQVLQDHWNSYITEEDFRFMSENSLNAVRIPVGWWIASDPTPPKPFVGGSLKALDNAFTWAQKYGMKVIVDLHGVQGSQNGNDHSGTRDGYQEWGESNIQETVAVIDFLAERVQRSRYADKPGLAAIELMNEPMAPGVNLDTLKKYYQAGYDAVRKHSENAYVILSNRLGPADSKELLSFASGLKRVVIDVHYYNLFSDSFNSMNPQQNIEYIYNQRDSALATVTTTNGPLSFIGKSKTKLSALNTVLFFFNLLSLVHTPLTGEWTGEWAFQGASMQDYQNFAKAQLDVYGRATFGWAYWAYQCAANHWSLKWMIENNYIKL</sequence>
<dbReference type="InterPro" id="IPR017853">
    <property type="entry name" value="GH"/>
</dbReference>
<name>A0A6N2LK85_SALVM</name>
<evidence type="ECO:0000256" key="1">
    <source>
        <dbReference type="ARBA" id="ARBA00005641"/>
    </source>
</evidence>
<dbReference type="InterPro" id="IPR029063">
    <property type="entry name" value="SAM-dependent_MTases_sf"/>
</dbReference>
<gene>
    <name evidence="10" type="ORF">SVIM_LOCUS237911</name>
</gene>
<dbReference type="Pfam" id="PF00150">
    <property type="entry name" value="Cellulase"/>
    <property type="match status" value="1"/>
</dbReference>
<dbReference type="GO" id="GO:0004553">
    <property type="term" value="F:hydrolase activity, hydrolyzing O-glycosyl compounds"/>
    <property type="evidence" value="ECO:0007669"/>
    <property type="project" value="InterPro"/>
</dbReference>
<dbReference type="GO" id="GO:0000272">
    <property type="term" value="P:polysaccharide catabolic process"/>
    <property type="evidence" value="ECO:0007669"/>
    <property type="project" value="InterPro"/>
</dbReference>
<dbReference type="PANTHER" id="PTHR10551">
    <property type="entry name" value="FASCIN"/>
    <property type="match status" value="1"/>
</dbReference>
<dbReference type="Pfam" id="PF25490">
    <property type="entry name" value="DUF7910"/>
    <property type="match status" value="1"/>
</dbReference>
<dbReference type="Gene3D" id="3.40.50.150">
    <property type="entry name" value="Vaccinia Virus protein VP39"/>
    <property type="match status" value="1"/>
</dbReference>
<dbReference type="GO" id="GO:0046872">
    <property type="term" value="F:metal ion binding"/>
    <property type="evidence" value="ECO:0007669"/>
    <property type="project" value="UniProtKB-KW"/>
</dbReference>
<keyword evidence="2" id="KW-0489">Methyltransferase</keyword>
<dbReference type="InterPro" id="IPR008999">
    <property type="entry name" value="Actin-crosslinking"/>
</dbReference>
<feature type="domain" description="DUF7910" evidence="9">
    <location>
        <begin position="428"/>
        <end position="565"/>
    </location>
</feature>
<evidence type="ECO:0000256" key="2">
    <source>
        <dbReference type="ARBA" id="ARBA00022603"/>
    </source>
</evidence>
<dbReference type="SUPFAM" id="SSF51445">
    <property type="entry name" value="(Trans)glycosidases"/>
    <property type="match status" value="1"/>
</dbReference>
<dbReference type="InterPro" id="IPR001547">
    <property type="entry name" value="Glyco_hydro_5"/>
</dbReference>
<evidence type="ECO:0000256" key="4">
    <source>
        <dbReference type="ARBA" id="ARBA00022723"/>
    </source>
</evidence>
<keyword evidence="3" id="KW-0808">Transferase</keyword>
<dbReference type="GO" id="GO:0051015">
    <property type="term" value="F:actin filament binding"/>
    <property type="evidence" value="ECO:0007669"/>
    <property type="project" value="InterPro"/>
</dbReference>
<evidence type="ECO:0000256" key="6">
    <source>
        <dbReference type="ARBA" id="ARBA00022842"/>
    </source>
</evidence>
<dbReference type="GO" id="GO:0016477">
    <property type="term" value="P:cell migration"/>
    <property type="evidence" value="ECO:0007669"/>
    <property type="project" value="TreeGrafter"/>
</dbReference>
<proteinExistence type="inferred from homology"/>
<dbReference type="EMBL" id="CAADRP010001552">
    <property type="protein sequence ID" value="VFU40872.1"/>
    <property type="molecule type" value="Genomic_DNA"/>
</dbReference>
<dbReference type="Gene3D" id="1.10.1200.270">
    <property type="entry name" value="Methyltransferase, alpha-helical capping domain"/>
    <property type="match status" value="1"/>
</dbReference>
<evidence type="ECO:0000259" key="8">
    <source>
        <dbReference type="Pfam" id="PF00150"/>
    </source>
</evidence>
<organism evidence="10">
    <name type="scientific">Salix viminalis</name>
    <name type="common">Common osier</name>
    <name type="synonym">Basket willow</name>
    <dbReference type="NCBI Taxonomy" id="40686"/>
    <lineage>
        <taxon>Eukaryota</taxon>
        <taxon>Viridiplantae</taxon>
        <taxon>Streptophyta</taxon>
        <taxon>Embryophyta</taxon>
        <taxon>Tracheophyta</taxon>
        <taxon>Spermatophyta</taxon>
        <taxon>Magnoliopsida</taxon>
        <taxon>eudicotyledons</taxon>
        <taxon>Gunneridae</taxon>
        <taxon>Pentapetalae</taxon>
        <taxon>rosids</taxon>
        <taxon>fabids</taxon>
        <taxon>Malpighiales</taxon>
        <taxon>Salicaceae</taxon>
        <taxon>Saliceae</taxon>
        <taxon>Salix</taxon>
    </lineage>
</organism>
<dbReference type="InterPro" id="IPR057232">
    <property type="entry name" value="DUF7910"/>
</dbReference>
<protein>
    <submittedName>
        <fullName evidence="10">Uncharacterized protein</fullName>
    </submittedName>
</protein>
<evidence type="ECO:0000256" key="5">
    <source>
        <dbReference type="ARBA" id="ARBA00022801"/>
    </source>
</evidence>
<dbReference type="Gene3D" id="3.20.20.80">
    <property type="entry name" value="Glycosidases"/>
    <property type="match status" value="1"/>
</dbReference>
<dbReference type="GO" id="GO:0051017">
    <property type="term" value="P:actin filament bundle assembly"/>
    <property type="evidence" value="ECO:0007669"/>
    <property type="project" value="TreeGrafter"/>
</dbReference>
<dbReference type="InterPro" id="IPR010431">
    <property type="entry name" value="Fascin"/>
</dbReference>
<dbReference type="SUPFAM" id="SSF50405">
    <property type="entry name" value="Actin-crosslinking proteins"/>
    <property type="match status" value="1"/>
</dbReference>
<evidence type="ECO:0000256" key="3">
    <source>
        <dbReference type="ARBA" id="ARBA00022679"/>
    </source>
</evidence>
<dbReference type="GO" id="GO:0008168">
    <property type="term" value="F:methyltransferase activity"/>
    <property type="evidence" value="ECO:0007669"/>
    <property type="project" value="UniProtKB-KW"/>
</dbReference>
<keyword evidence="7" id="KW-0326">Glycosidase</keyword>
<dbReference type="InterPro" id="IPR005299">
    <property type="entry name" value="MeTrfase_7"/>
</dbReference>
<dbReference type="GO" id="GO:0005737">
    <property type="term" value="C:cytoplasm"/>
    <property type="evidence" value="ECO:0007669"/>
    <property type="project" value="TreeGrafter"/>
</dbReference>
<reference evidence="10" key="1">
    <citation type="submission" date="2019-03" db="EMBL/GenBank/DDBJ databases">
        <authorList>
            <person name="Mank J."/>
            <person name="Almeida P."/>
        </authorList>
    </citation>
    <scope>NUCLEOTIDE SEQUENCE</scope>
    <source>
        <strain evidence="10">78183</strain>
    </source>
</reference>
<dbReference type="AlphaFoldDB" id="A0A6N2LK85"/>
<keyword evidence="6" id="KW-0460">Magnesium</keyword>
<dbReference type="FunFam" id="2.80.10.50:FF:000056">
    <property type="entry name" value="Glucan 1,3-beta-glucosidase A"/>
    <property type="match status" value="1"/>
</dbReference>
<keyword evidence="4" id="KW-0479">Metal-binding</keyword>
<accession>A0A6N2LK85</accession>
<evidence type="ECO:0000313" key="10">
    <source>
        <dbReference type="EMBL" id="VFU40872.1"/>
    </source>
</evidence>
<comment type="similarity">
    <text evidence="1">Belongs to the glycosyl hydrolase 5 (cellulase A) family.</text>
</comment>
<evidence type="ECO:0000259" key="9">
    <source>
        <dbReference type="Pfam" id="PF25490"/>
    </source>
</evidence>
<dbReference type="GO" id="GO:0032259">
    <property type="term" value="P:methylation"/>
    <property type="evidence" value="ECO:0007669"/>
    <property type="project" value="UniProtKB-KW"/>
</dbReference>
<dbReference type="Gene3D" id="2.80.10.50">
    <property type="match status" value="1"/>
</dbReference>
<dbReference type="InterPro" id="IPR042086">
    <property type="entry name" value="MeTrfase_capping"/>
</dbReference>
<dbReference type="PANTHER" id="PTHR10551:SF13">
    <property type="entry name" value="GLUCAN 1,3-BETA-GLUCOSIDASE ARB_04467-RELATED"/>
    <property type="match status" value="1"/>
</dbReference>
<dbReference type="CDD" id="cd00257">
    <property type="entry name" value="beta-trefoil_FSCN-like"/>
    <property type="match status" value="1"/>
</dbReference>
<dbReference type="GO" id="GO:0007163">
    <property type="term" value="P:establishment or maintenance of cell polarity"/>
    <property type="evidence" value="ECO:0007669"/>
    <property type="project" value="TreeGrafter"/>
</dbReference>
<dbReference type="Pfam" id="PF03492">
    <property type="entry name" value="Methyltransf_7"/>
    <property type="match status" value="1"/>
</dbReference>
<dbReference type="GO" id="GO:0015629">
    <property type="term" value="C:actin cytoskeleton"/>
    <property type="evidence" value="ECO:0007669"/>
    <property type="project" value="TreeGrafter"/>
</dbReference>
<keyword evidence="5" id="KW-0378">Hydrolase</keyword>
<dbReference type="SUPFAM" id="SSF53335">
    <property type="entry name" value="S-adenosyl-L-methionine-dependent methyltransferases"/>
    <property type="match status" value="1"/>
</dbReference>